<dbReference type="Proteomes" id="UP001230649">
    <property type="component" value="Unassembled WGS sequence"/>
</dbReference>
<proteinExistence type="predicted"/>
<organism evidence="1 2">
    <name type="scientific">Naganishia adeliensis</name>
    <dbReference type="NCBI Taxonomy" id="92952"/>
    <lineage>
        <taxon>Eukaryota</taxon>
        <taxon>Fungi</taxon>
        <taxon>Dikarya</taxon>
        <taxon>Basidiomycota</taxon>
        <taxon>Agaricomycotina</taxon>
        <taxon>Tremellomycetes</taxon>
        <taxon>Filobasidiales</taxon>
        <taxon>Filobasidiaceae</taxon>
        <taxon>Naganishia</taxon>
    </lineage>
</organism>
<evidence type="ECO:0000313" key="1">
    <source>
        <dbReference type="EMBL" id="KAJ9115252.1"/>
    </source>
</evidence>
<name>A0ACC2WUD3_9TREE</name>
<sequence>MTIPVINSTSVYESLTSAPISSDLLHRLKDVKNALIGNPLRKAEIVRSRELLGLLTEYVHVEQNDGLDLTRLEILNEAAVILGSIANSSGDCVLDSLLCVHLHSALLSTISILGCNSPRDTVLNAYTLSKALPSLVRALRNHLTAIADYLWGWGSRAEPGTRVILDSSFEMEPEESADVEMEFGKNVDSHRRVRARAALLSVYKPKPVNALLSLLTDPQLANQPQIVLPLLQLLAQTTILPFQRAALYNWNRQSSPTAPSSEDTITDGLQTRGTVRFSPPESTSQDIHGTSPLVDALCAMVLGNGPLGTKANSNFKLKQAGLDLLTVLVKDKPAAVEAMTALQSHEVVGGESGTRTAVSEDSESNQLGIMTELLDSRVPGIGIREAAGEAWRFQTTASSISGISLLSHLSQFMESAQPADERIKACYLTAKLVHDDTELQRKASDTNILARCMEIVKLGDLELHSTDSKDSSTSQSPSVHVGPVIAGRMVEAGLTAIAALCAFHEPAKQKAISLGILPLLNRSLHSSAYSTRTAACQVARVLSRSIAILRTTLVDSGVAKSVVELLRAEEQIYAANGGYEKDDKNRLSASGAVLTAATATICNLICEFPPMQTTFIAQDGIQTLVRLTDASEREVRVNSIWALRNMVFKSEENVRQKVMDTLGWDTLKRHLHAPQLEVAEQALAFTRNLIAEASEAEISRLFEGLGEEALFEAIGSAMSGISGIDMSPEADGAVGRPELNRQDSNAQASDCLEQALFVLYNIALGNAQHREAILKRPNVLTGMRHALYTESPLIKIPAIGGFINLVETNDRHRRTRQEVINRLRPYLLPSQVRALCSDQSFDVRDKAGKLLAILEVGMYGAGSGSAAA</sequence>
<evidence type="ECO:0000313" key="2">
    <source>
        <dbReference type="Proteomes" id="UP001230649"/>
    </source>
</evidence>
<gene>
    <name evidence="1" type="ORF">QFC20_001119</name>
</gene>
<accession>A0ACC2WUD3</accession>
<reference evidence="1" key="1">
    <citation type="submission" date="2023-04" db="EMBL/GenBank/DDBJ databases">
        <title>Draft Genome sequencing of Naganishia species isolated from polar environments using Oxford Nanopore Technology.</title>
        <authorList>
            <person name="Leo P."/>
            <person name="Venkateswaran K."/>
        </authorList>
    </citation>
    <scope>NUCLEOTIDE SEQUENCE</scope>
    <source>
        <strain evidence="1">MNA-CCFEE 5262</strain>
    </source>
</reference>
<keyword evidence="2" id="KW-1185">Reference proteome</keyword>
<comment type="caution">
    <text evidence="1">The sequence shown here is derived from an EMBL/GenBank/DDBJ whole genome shotgun (WGS) entry which is preliminary data.</text>
</comment>
<protein>
    <submittedName>
        <fullName evidence="1">Uncharacterized protein</fullName>
    </submittedName>
</protein>
<dbReference type="EMBL" id="JASBWS010000006">
    <property type="protein sequence ID" value="KAJ9115252.1"/>
    <property type="molecule type" value="Genomic_DNA"/>
</dbReference>